<evidence type="ECO:0000313" key="1">
    <source>
        <dbReference type="EMBL" id="OBZ79018.1"/>
    </source>
</evidence>
<dbReference type="EMBL" id="LUGG01000001">
    <property type="protein sequence ID" value="OBZ79018.1"/>
    <property type="molecule type" value="Genomic_DNA"/>
</dbReference>
<sequence length="70" mass="8239">MHRYFVPDCPRAIYKLNTCQYMKSIIVGGMESLERCCLVKFSARFQSEFHDFLTVFRGQCHRVCLGNCPR</sequence>
<dbReference type="AlphaFoldDB" id="A0A1C7MQ96"/>
<comment type="caution">
    <text evidence="1">The sequence shown here is derived from an EMBL/GenBank/DDBJ whole genome shotgun (WGS) entry which is preliminary data.</text>
</comment>
<protein>
    <submittedName>
        <fullName evidence="1">Uncharacterized protein</fullName>
    </submittedName>
</protein>
<name>A0A1C7MQ96_GRIFR</name>
<gene>
    <name evidence="1" type="ORF">A0H81_00539</name>
</gene>
<dbReference type="Proteomes" id="UP000092993">
    <property type="component" value="Unassembled WGS sequence"/>
</dbReference>
<accession>A0A1C7MQ96</accession>
<reference evidence="1 2" key="1">
    <citation type="submission" date="2016-03" db="EMBL/GenBank/DDBJ databases">
        <title>Whole genome sequencing of Grifola frondosa 9006-11.</title>
        <authorList>
            <person name="Min B."/>
            <person name="Park H."/>
            <person name="Kim J.-G."/>
            <person name="Cho H."/>
            <person name="Oh Y.-L."/>
            <person name="Kong W.-S."/>
            <person name="Choi I.-G."/>
        </authorList>
    </citation>
    <scope>NUCLEOTIDE SEQUENCE [LARGE SCALE GENOMIC DNA]</scope>
    <source>
        <strain evidence="1 2">9006-11</strain>
    </source>
</reference>
<evidence type="ECO:0000313" key="2">
    <source>
        <dbReference type="Proteomes" id="UP000092993"/>
    </source>
</evidence>
<keyword evidence="2" id="KW-1185">Reference proteome</keyword>
<organism evidence="1 2">
    <name type="scientific">Grifola frondosa</name>
    <name type="common">Maitake</name>
    <name type="synonym">Polyporus frondosus</name>
    <dbReference type="NCBI Taxonomy" id="5627"/>
    <lineage>
        <taxon>Eukaryota</taxon>
        <taxon>Fungi</taxon>
        <taxon>Dikarya</taxon>
        <taxon>Basidiomycota</taxon>
        <taxon>Agaricomycotina</taxon>
        <taxon>Agaricomycetes</taxon>
        <taxon>Polyporales</taxon>
        <taxon>Grifolaceae</taxon>
        <taxon>Grifola</taxon>
    </lineage>
</organism>
<proteinExistence type="predicted"/>